<dbReference type="RefSeq" id="WP_006062083.1">
    <property type="nucleotide sequence ID" value="NZ_KB290822.1"/>
</dbReference>
<dbReference type="AlphaFoldDB" id="L1MMB1"/>
<keyword evidence="2" id="KW-0378">Hydrolase</keyword>
<dbReference type="HOGENOM" id="CLU_047806_9_0_11"/>
<evidence type="ECO:0000256" key="1">
    <source>
        <dbReference type="ARBA" id="ARBA00022722"/>
    </source>
</evidence>
<proteinExistence type="predicted"/>
<feature type="domain" description="Exonuclease" evidence="4">
    <location>
        <begin position="37"/>
        <end position="212"/>
    </location>
</feature>
<dbReference type="Proteomes" id="UP000010445">
    <property type="component" value="Unassembled WGS sequence"/>
</dbReference>
<keyword evidence="6" id="KW-1185">Reference proteome</keyword>
<dbReference type="GO" id="GO:0008408">
    <property type="term" value="F:3'-5' exonuclease activity"/>
    <property type="evidence" value="ECO:0007669"/>
    <property type="project" value="TreeGrafter"/>
</dbReference>
<organism evidence="5 6">
    <name type="scientific">Corynebacterium durum F0235</name>
    <dbReference type="NCBI Taxonomy" id="1035195"/>
    <lineage>
        <taxon>Bacteria</taxon>
        <taxon>Bacillati</taxon>
        <taxon>Actinomycetota</taxon>
        <taxon>Actinomycetes</taxon>
        <taxon>Mycobacteriales</taxon>
        <taxon>Corynebacteriaceae</taxon>
        <taxon>Corynebacterium</taxon>
    </lineage>
</organism>
<sequence length="220" mass="23616">MFGLSKRERALKKATGALAEFYQLPQPSPRAPLTDLPMLAVDVETTGLSPRDDRLLSIGWVPIDGGAVTLAGAGHMVLQQQDGTSVGESATIHGLTDDALRAGTPAAEAVTGLLRALQGRVMVVHYAAMEQGFLSAACAQHFGAELHVPIVDTFAVERRHMERMGTYPRGEDLRLARVRQRYGLPQYRNHNALTDALACAELYLALAAASRGTTLASMQP</sequence>
<comment type="caution">
    <text evidence="5">The sequence shown here is derived from an EMBL/GenBank/DDBJ whole genome shotgun (WGS) entry which is preliminary data.</text>
</comment>
<evidence type="ECO:0000313" key="6">
    <source>
        <dbReference type="Proteomes" id="UP000010445"/>
    </source>
</evidence>
<dbReference type="InterPro" id="IPR013520">
    <property type="entry name" value="Ribonucl_H"/>
</dbReference>
<dbReference type="InterPro" id="IPR036397">
    <property type="entry name" value="RNaseH_sf"/>
</dbReference>
<dbReference type="PATRIC" id="fig|1035195.3.peg.357"/>
<dbReference type="PANTHER" id="PTHR30231">
    <property type="entry name" value="DNA POLYMERASE III SUBUNIT EPSILON"/>
    <property type="match status" value="1"/>
</dbReference>
<dbReference type="STRING" id="1035195.HMPREF9997_00391"/>
<dbReference type="OrthoDB" id="190275at2"/>
<dbReference type="SMART" id="SM00479">
    <property type="entry name" value="EXOIII"/>
    <property type="match status" value="1"/>
</dbReference>
<protein>
    <submittedName>
        <fullName evidence="5">Exonuclease</fullName>
    </submittedName>
</protein>
<reference evidence="5 6" key="1">
    <citation type="submission" date="2012-05" db="EMBL/GenBank/DDBJ databases">
        <authorList>
            <person name="Weinstock G."/>
            <person name="Sodergren E."/>
            <person name="Lobos E.A."/>
            <person name="Fulton L."/>
            <person name="Fulton R."/>
            <person name="Courtney L."/>
            <person name="Fronick C."/>
            <person name="O'Laughlin M."/>
            <person name="Godfrey J."/>
            <person name="Wilson R.M."/>
            <person name="Miner T."/>
            <person name="Farmer C."/>
            <person name="Delehaunty K."/>
            <person name="Cordes M."/>
            <person name="Minx P."/>
            <person name="Tomlinson C."/>
            <person name="Chen J."/>
            <person name="Wollam A."/>
            <person name="Pepin K.H."/>
            <person name="Bhonagiri V."/>
            <person name="Zhang X."/>
            <person name="Suruliraj S."/>
            <person name="Warren W."/>
            <person name="Mitreva M."/>
            <person name="Mardis E.R."/>
            <person name="Wilson R.K."/>
        </authorList>
    </citation>
    <scope>NUCLEOTIDE SEQUENCE [LARGE SCALE GENOMIC DNA]</scope>
    <source>
        <strain evidence="5 6">F0235</strain>
    </source>
</reference>
<dbReference type="CDD" id="cd06127">
    <property type="entry name" value="DEDDh"/>
    <property type="match status" value="1"/>
</dbReference>
<dbReference type="SUPFAM" id="SSF53098">
    <property type="entry name" value="Ribonuclease H-like"/>
    <property type="match status" value="1"/>
</dbReference>
<dbReference type="GO" id="GO:0005829">
    <property type="term" value="C:cytosol"/>
    <property type="evidence" value="ECO:0007669"/>
    <property type="project" value="TreeGrafter"/>
</dbReference>
<evidence type="ECO:0000313" key="5">
    <source>
        <dbReference type="EMBL" id="EKX92104.1"/>
    </source>
</evidence>
<evidence type="ECO:0000256" key="2">
    <source>
        <dbReference type="ARBA" id="ARBA00022801"/>
    </source>
</evidence>
<dbReference type="InterPro" id="IPR012337">
    <property type="entry name" value="RNaseH-like_sf"/>
</dbReference>
<dbReference type="Pfam" id="PF00929">
    <property type="entry name" value="RNase_T"/>
    <property type="match status" value="1"/>
</dbReference>
<keyword evidence="1" id="KW-0540">Nuclease</keyword>
<keyword evidence="3 5" id="KW-0269">Exonuclease</keyword>
<dbReference type="EMBL" id="AMEM01000007">
    <property type="protein sequence ID" value="EKX92104.1"/>
    <property type="molecule type" value="Genomic_DNA"/>
</dbReference>
<evidence type="ECO:0000259" key="4">
    <source>
        <dbReference type="SMART" id="SM00479"/>
    </source>
</evidence>
<dbReference type="eggNOG" id="COG0847">
    <property type="taxonomic scope" value="Bacteria"/>
</dbReference>
<evidence type="ECO:0000256" key="3">
    <source>
        <dbReference type="ARBA" id="ARBA00022839"/>
    </source>
</evidence>
<accession>L1MMB1</accession>
<dbReference type="PANTHER" id="PTHR30231:SF4">
    <property type="entry name" value="PROTEIN NEN2"/>
    <property type="match status" value="1"/>
</dbReference>
<name>L1MMB1_9CORY</name>
<gene>
    <name evidence="5" type="ORF">HMPREF9997_00391</name>
</gene>
<dbReference type="GO" id="GO:0003676">
    <property type="term" value="F:nucleic acid binding"/>
    <property type="evidence" value="ECO:0007669"/>
    <property type="project" value="InterPro"/>
</dbReference>
<dbReference type="Gene3D" id="3.30.420.10">
    <property type="entry name" value="Ribonuclease H-like superfamily/Ribonuclease H"/>
    <property type="match status" value="1"/>
</dbReference>